<keyword evidence="2" id="KW-1185">Reference proteome</keyword>
<organism evidence="1 2">
    <name type="scientific">Persea americana</name>
    <name type="common">Avocado</name>
    <dbReference type="NCBI Taxonomy" id="3435"/>
    <lineage>
        <taxon>Eukaryota</taxon>
        <taxon>Viridiplantae</taxon>
        <taxon>Streptophyta</taxon>
        <taxon>Embryophyta</taxon>
        <taxon>Tracheophyta</taxon>
        <taxon>Spermatophyta</taxon>
        <taxon>Magnoliopsida</taxon>
        <taxon>Magnoliidae</taxon>
        <taxon>Laurales</taxon>
        <taxon>Lauraceae</taxon>
        <taxon>Persea</taxon>
    </lineage>
</organism>
<evidence type="ECO:0000313" key="1">
    <source>
        <dbReference type="EMBL" id="KAJ8626248.1"/>
    </source>
</evidence>
<dbReference type="EMBL" id="CM056814">
    <property type="protein sequence ID" value="KAJ8626248.1"/>
    <property type="molecule type" value="Genomic_DNA"/>
</dbReference>
<evidence type="ECO:0000313" key="2">
    <source>
        <dbReference type="Proteomes" id="UP001234297"/>
    </source>
</evidence>
<reference evidence="1 2" key="1">
    <citation type="journal article" date="2022" name="Hortic Res">
        <title>A haplotype resolved chromosomal level avocado genome allows analysis of novel avocado genes.</title>
        <authorList>
            <person name="Nath O."/>
            <person name="Fletcher S.J."/>
            <person name="Hayward A."/>
            <person name="Shaw L.M."/>
            <person name="Masouleh A.K."/>
            <person name="Furtado A."/>
            <person name="Henry R.J."/>
            <person name="Mitter N."/>
        </authorList>
    </citation>
    <scope>NUCLEOTIDE SEQUENCE [LARGE SCALE GENOMIC DNA]</scope>
    <source>
        <strain evidence="2">cv. Hass</strain>
    </source>
</reference>
<name>A0ACC2KZM1_PERAE</name>
<gene>
    <name evidence="1" type="ORF">MRB53_019555</name>
</gene>
<accession>A0ACC2KZM1</accession>
<sequence>MEMPSVLSRFRRPNGLTESQSLLTDLVAALEHATQSAKQLSHHSSDESCHLPNAFASLRNAHLQIGTFLDRFQSMEKEEEDEDDPMAEEDTSSSRAMEKVQEGMRDCALRNPKRCKRPLSPSMANAKHSNWKNVEALCHGWAGYLKKSAKVSCN</sequence>
<proteinExistence type="predicted"/>
<dbReference type="Proteomes" id="UP001234297">
    <property type="component" value="Chromosome 6"/>
</dbReference>
<comment type="caution">
    <text evidence="1">The sequence shown here is derived from an EMBL/GenBank/DDBJ whole genome shotgun (WGS) entry which is preliminary data.</text>
</comment>
<protein>
    <submittedName>
        <fullName evidence="1">Uncharacterized protein</fullName>
    </submittedName>
</protein>